<evidence type="ECO:0000313" key="2">
    <source>
        <dbReference type="Proteomes" id="UP001153069"/>
    </source>
</evidence>
<dbReference type="InterPro" id="IPR032710">
    <property type="entry name" value="NTF2-like_dom_sf"/>
</dbReference>
<dbReference type="AlphaFoldDB" id="A0A9N8HTJ7"/>
<dbReference type="EMBL" id="CAICTM010001599">
    <property type="protein sequence ID" value="CAB9524892.1"/>
    <property type="molecule type" value="Genomic_DNA"/>
</dbReference>
<protein>
    <submittedName>
        <fullName evidence="1">Uncharacterized protein</fullName>
    </submittedName>
</protein>
<sequence length="308" mass="33949">MPAKIFMFDLDKIFKSFPDINFEHGTIKEESPGQVFVESIRVSATHTGEPYGFAYFPPVPTTNKHVINDPERFLFFLKNGKIAVMQIISLGDMNGGPGLYMQIGGKLQAPPSSDVTCDTSVSSTSLSSDTAATNATDIPDIVEEHVTTNEKIVTRLMDAWNNTAATVGEICGFFADDGVEVQFEESPINTAKFFAVELNKIHKSFPDIRLQYESIKENGGGQVVVEELNVSATHTGEPYAYAHYPPVARTNKRVVNDPECLYFTIKDGKHHKDAIDCVGQLYRPLWSVHASGWADLKGCTWGCADCLN</sequence>
<evidence type="ECO:0000313" key="1">
    <source>
        <dbReference type="EMBL" id="CAB9524892.1"/>
    </source>
</evidence>
<dbReference type="Proteomes" id="UP001153069">
    <property type="component" value="Unassembled WGS sequence"/>
</dbReference>
<dbReference type="Gene3D" id="3.10.450.50">
    <property type="match status" value="1"/>
</dbReference>
<gene>
    <name evidence="1" type="ORF">SEMRO_1601_G285110.1</name>
</gene>
<dbReference type="SUPFAM" id="SSF54427">
    <property type="entry name" value="NTF2-like"/>
    <property type="match status" value="1"/>
</dbReference>
<proteinExistence type="predicted"/>
<comment type="caution">
    <text evidence="1">The sequence shown here is derived from an EMBL/GenBank/DDBJ whole genome shotgun (WGS) entry which is preliminary data.</text>
</comment>
<accession>A0A9N8HTJ7</accession>
<keyword evidence="2" id="KW-1185">Reference proteome</keyword>
<name>A0A9N8HTJ7_9STRA</name>
<reference evidence="1" key="1">
    <citation type="submission" date="2020-06" db="EMBL/GenBank/DDBJ databases">
        <authorList>
            <consortium name="Plant Systems Biology data submission"/>
        </authorList>
    </citation>
    <scope>NUCLEOTIDE SEQUENCE</scope>
    <source>
        <strain evidence="1">D6</strain>
    </source>
</reference>
<organism evidence="1 2">
    <name type="scientific">Seminavis robusta</name>
    <dbReference type="NCBI Taxonomy" id="568900"/>
    <lineage>
        <taxon>Eukaryota</taxon>
        <taxon>Sar</taxon>
        <taxon>Stramenopiles</taxon>
        <taxon>Ochrophyta</taxon>
        <taxon>Bacillariophyta</taxon>
        <taxon>Bacillariophyceae</taxon>
        <taxon>Bacillariophycidae</taxon>
        <taxon>Naviculales</taxon>
        <taxon>Naviculaceae</taxon>
        <taxon>Seminavis</taxon>
    </lineage>
</organism>